<proteinExistence type="predicted"/>
<name>A0ACC3AL97_9EURO</name>
<evidence type="ECO:0000313" key="2">
    <source>
        <dbReference type="Proteomes" id="UP001172386"/>
    </source>
</evidence>
<evidence type="ECO:0000313" key="1">
    <source>
        <dbReference type="EMBL" id="KAJ9664724.1"/>
    </source>
</evidence>
<sequence>MACKRTYGSRYLPLLCLLTLLSQCLADGDDGCPQQLTASQQIYSPFVPWWHYFSGSNQQCWSWASCTFSRADPARTQQFAATALVMGLIPLTFKDIAWPGRRIILLSRPIPNYVEIIVRGLGMEPKWLDTHAEHKEEIVKAWWAESELAVWTWNKAWLCTIISAASLAFASTAIALTEIYSKRSALGCPYPVFVLSWFVAGFLPALAHSFFSRMRKRRERRKVETMFGNINLGQDHLVKTISAVQGGDEWWIVQLIWAIYYIAGTLIFTSIMAVTVIELLVWVLTSAGMTAASKLLAFYICLLLERQYRPKPQQNSLMPVNADEAVKMAKAMSDPESVELMTR</sequence>
<reference evidence="1" key="1">
    <citation type="submission" date="2022-10" db="EMBL/GenBank/DDBJ databases">
        <title>Culturing micro-colonial fungi from biological soil crusts in the Mojave desert and describing Neophaeococcomyces mojavensis, and introducing the new genera and species Taxawa tesnikishii.</title>
        <authorList>
            <person name="Kurbessoian T."/>
            <person name="Stajich J.E."/>
        </authorList>
    </citation>
    <scope>NUCLEOTIDE SEQUENCE</scope>
    <source>
        <strain evidence="1">JES_112</strain>
    </source>
</reference>
<gene>
    <name evidence="1" type="ORF">H2198_000070</name>
</gene>
<dbReference type="EMBL" id="JAPDRQ010000001">
    <property type="protein sequence ID" value="KAJ9664724.1"/>
    <property type="molecule type" value="Genomic_DNA"/>
</dbReference>
<keyword evidence="2" id="KW-1185">Reference proteome</keyword>
<protein>
    <submittedName>
        <fullName evidence="1">Uncharacterized protein</fullName>
    </submittedName>
</protein>
<dbReference type="Proteomes" id="UP001172386">
    <property type="component" value="Unassembled WGS sequence"/>
</dbReference>
<organism evidence="1 2">
    <name type="scientific">Neophaeococcomyces mojaviensis</name>
    <dbReference type="NCBI Taxonomy" id="3383035"/>
    <lineage>
        <taxon>Eukaryota</taxon>
        <taxon>Fungi</taxon>
        <taxon>Dikarya</taxon>
        <taxon>Ascomycota</taxon>
        <taxon>Pezizomycotina</taxon>
        <taxon>Eurotiomycetes</taxon>
        <taxon>Chaetothyriomycetidae</taxon>
        <taxon>Chaetothyriales</taxon>
        <taxon>Chaetothyriales incertae sedis</taxon>
        <taxon>Neophaeococcomyces</taxon>
    </lineage>
</organism>
<accession>A0ACC3AL97</accession>
<comment type="caution">
    <text evidence="1">The sequence shown here is derived from an EMBL/GenBank/DDBJ whole genome shotgun (WGS) entry which is preliminary data.</text>
</comment>